<dbReference type="EMBL" id="FOYW01000001">
    <property type="protein sequence ID" value="SFR66909.1"/>
    <property type="molecule type" value="Genomic_DNA"/>
</dbReference>
<keyword evidence="4 7" id="KW-0812">Transmembrane</keyword>
<feature type="transmembrane region" description="Helical" evidence="8">
    <location>
        <begin position="20"/>
        <end position="37"/>
    </location>
</feature>
<evidence type="ECO:0000256" key="6">
    <source>
        <dbReference type="ARBA" id="ARBA00023136"/>
    </source>
</evidence>
<dbReference type="GO" id="GO:0015031">
    <property type="term" value="P:protein transport"/>
    <property type="evidence" value="ECO:0007669"/>
    <property type="project" value="UniProtKB-KW"/>
</dbReference>
<dbReference type="Proteomes" id="UP000198644">
    <property type="component" value="Unassembled WGS sequence"/>
</dbReference>
<dbReference type="AlphaFoldDB" id="A0A1I6IJR3"/>
<evidence type="ECO:0000256" key="3">
    <source>
        <dbReference type="ARBA" id="ARBA00022475"/>
    </source>
</evidence>
<evidence type="ECO:0000313" key="10">
    <source>
        <dbReference type="Proteomes" id="UP000198644"/>
    </source>
</evidence>
<dbReference type="STRING" id="650891.SAMN05216203_2392"/>
<keyword evidence="5 8" id="KW-1133">Transmembrane helix</keyword>
<keyword evidence="10" id="KW-1185">Reference proteome</keyword>
<reference evidence="9 10" key="1">
    <citation type="submission" date="2016-10" db="EMBL/GenBank/DDBJ databases">
        <authorList>
            <person name="de Groot N.N."/>
        </authorList>
    </citation>
    <scope>NUCLEOTIDE SEQUENCE [LARGE SCALE GENOMIC DNA]</scope>
    <source>
        <strain evidence="9 10">CGMCC 1.9167</strain>
    </source>
</reference>
<dbReference type="PANTHER" id="PTHR30558">
    <property type="entry name" value="EXBD MEMBRANE COMPONENT OF PMF-DRIVEN MACROMOLECULE IMPORT SYSTEM"/>
    <property type="match status" value="1"/>
</dbReference>
<protein>
    <submittedName>
        <fullName evidence="9">Biopolymer transport protein ExbD</fullName>
    </submittedName>
</protein>
<evidence type="ECO:0000256" key="5">
    <source>
        <dbReference type="ARBA" id="ARBA00022989"/>
    </source>
</evidence>
<evidence type="ECO:0000256" key="8">
    <source>
        <dbReference type="SAM" id="Phobius"/>
    </source>
</evidence>
<keyword evidence="7" id="KW-0653">Protein transport</keyword>
<dbReference type="Pfam" id="PF02472">
    <property type="entry name" value="ExbD"/>
    <property type="match status" value="1"/>
</dbReference>
<evidence type="ECO:0000256" key="4">
    <source>
        <dbReference type="ARBA" id="ARBA00022692"/>
    </source>
</evidence>
<sequence>MPLVKPRPARPMPIRMTPLIDVVFILLVFFMVTSYLLPTSYLELENVTAAGRGEGGTPLPELQLTADGDIQWQNRRWQSAELATALLQAGHQEVRLATDGDVALDRFTRTLSSLDSAGIRTQWKRTPPDEAATTP</sequence>
<evidence type="ECO:0000256" key="2">
    <source>
        <dbReference type="ARBA" id="ARBA00005811"/>
    </source>
</evidence>
<comment type="similarity">
    <text evidence="2 7">Belongs to the ExbD/TolR family.</text>
</comment>
<name>A0A1I6IJR3_9GAMM</name>
<dbReference type="OrthoDB" id="9793581at2"/>
<dbReference type="PANTHER" id="PTHR30558:SF7">
    <property type="entry name" value="TOL-PAL SYSTEM PROTEIN TOLR"/>
    <property type="match status" value="1"/>
</dbReference>
<dbReference type="RefSeq" id="WP_092012628.1">
    <property type="nucleotide sequence ID" value="NZ_FOYW01000001.1"/>
</dbReference>
<evidence type="ECO:0000313" key="9">
    <source>
        <dbReference type="EMBL" id="SFR66909.1"/>
    </source>
</evidence>
<dbReference type="GO" id="GO:0005886">
    <property type="term" value="C:plasma membrane"/>
    <property type="evidence" value="ECO:0007669"/>
    <property type="project" value="UniProtKB-SubCell"/>
</dbReference>
<proteinExistence type="inferred from homology"/>
<gene>
    <name evidence="9" type="ORF">SAMN05216203_2392</name>
</gene>
<accession>A0A1I6IJR3</accession>
<dbReference type="GO" id="GO:0022857">
    <property type="term" value="F:transmembrane transporter activity"/>
    <property type="evidence" value="ECO:0007669"/>
    <property type="project" value="InterPro"/>
</dbReference>
<evidence type="ECO:0000256" key="7">
    <source>
        <dbReference type="RuleBase" id="RU003879"/>
    </source>
</evidence>
<comment type="subcellular location">
    <subcellularLocation>
        <location evidence="1">Cell membrane</location>
        <topology evidence="1">Single-pass membrane protein</topology>
    </subcellularLocation>
    <subcellularLocation>
        <location evidence="7">Cell membrane</location>
        <topology evidence="7">Single-pass type II membrane protein</topology>
    </subcellularLocation>
</comment>
<organism evidence="9 10">
    <name type="scientific">Marinobacter daqiaonensis</name>
    <dbReference type="NCBI Taxonomy" id="650891"/>
    <lineage>
        <taxon>Bacteria</taxon>
        <taxon>Pseudomonadati</taxon>
        <taxon>Pseudomonadota</taxon>
        <taxon>Gammaproteobacteria</taxon>
        <taxon>Pseudomonadales</taxon>
        <taxon>Marinobacteraceae</taxon>
        <taxon>Marinobacter</taxon>
    </lineage>
</organism>
<keyword evidence="3" id="KW-1003">Cell membrane</keyword>
<keyword evidence="7" id="KW-0813">Transport</keyword>
<dbReference type="InterPro" id="IPR003400">
    <property type="entry name" value="ExbD"/>
</dbReference>
<keyword evidence="6 8" id="KW-0472">Membrane</keyword>
<evidence type="ECO:0000256" key="1">
    <source>
        <dbReference type="ARBA" id="ARBA00004162"/>
    </source>
</evidence>